<dbReference type="Proteomes" id="UP000197468">
    <property type="component" value="Unassembled WGS sequence"/>
</dbReference>
<gene>
    <name evidence="3" type="ORF">CDN99_26660</name>
</gene>
<dbReference type="Pfam" id="PF00497">
    <property type="entry name" value="SBP_bac_3"/>
    <property type="match status" value="1"/>
</dbReference>
<proteinExistence type="predicted"/>
<dbReference type="SUPFAM" id="SSF53850">
    <property type="entry name" value="Periplasmic binding protein-like II"/>
    <property type="match status" value="1"/>
</dbReference>
<dbReference type="PANTHER" id="PTHR35936:SF25">
    <property type="entry name" value="ABC TRANSPORTER SUBSTRATE-BINDING PROTEIN"/>
    <property type="match status" value="1"/>
</dbReference>
<dbReference type="EMBL" id="NIOF01000022">
    <property type="protein sequence ID" value="OWQ83224.1"/>
    <property type="molecule type" value="Genomic_DNA"/>
</dbReference>
<name>A0A246ISN0_9BURK</name>
<accession>A0A246ISN0</accession>
<keyword evidence="1" id="KW-0732">Signal</keyword>
<comment type="caution">
    <text evidence="3">The sequence shown here is derived from an EMBL/GenBank/DDBJ whole genome shotgun (WGS) entry which is preliminary data.</text>
</comment>
<evidence type="ECO:0000313" key="3">
    <source>
        <dbReference type="EMBL" id="OWQ83224.1"/>
    </source>
</evidence>
<reference evidence="3 4" key="1">
    <citation type="journal article" date="2008" name="Int. J. Syst. Evol. Microbiol.">
        <title>Description of Roseateles aquatilis sp. nov. and Roseateles terrae sp. nov., in the class Betaproteobacteria, and emended description of the genus Roseateles.</title>
        <authorList>
            <person name="Gomila M."/>
            <person name="Bowien B."/>
            <person name="Falsen E."/>
            <person name="Moore E.R."/>
            <person name="Lalucat J."/>
        </authorList>
    </citation>
    <scope>NUCLEOTIDE SEQUENCE [LARGE SCALE GENOMIC DNA]</scope>
    <source>
        <strain evidence="3 4">CCUG 48205</strain>
    </source>
</reference>
<protein>
    <recommendedName>
        <fullName evidence="2">Solute-binding protein family 3/N-terminal domain-containing protein</fullName>
    </recommendedName>
</protein>
<evidence type="ECO:0000259" key="2">
    <source>
        <dbReference type="Pfam" id="PF00497"/>
    </source>
</evidence>
<dbReference type="AlphaFoldDB" id="A0A246ISN0"/>
<keyword evidence="4" id="KW-1185">Reference proteome</keyword>
<organism evidence="3 4">
    <name type="scientific">Roseateles aquatilis</name>
    <dbReference type="NCBI Taxonomy" id="431061"/>
    <lineage>
        <taxon>Bacteria</taxon>
        <taxon>Pseudomonadati</taxon>
        <taxon>Pseudomonadota</taxon>
        <taxon>Betaproteobacteria</taxon>
        <taxon>Burkholderiales</taxon>
        <taxon>Sphaerotilaceae</taxon>
        <taxon>Roseateles</taxon>
    </lineage>
</organism>
<dbReference type="Gene3D" id="3.40.190.10">
    <property type="entry name" value="Periplasmic binding protein-like II"/>
    <property type="match status" value="2"/>
</dbReference>
<evidence type="ECO:0000256" key="1">
    <source>
        <dbReference type="ARBA" id="ARBA00022729"/>
    </source>
</evidence>
<feature type="domain" description="Solute-binding protein family 3/N-terminal" evidence="2">
    <location>
        <begin position="56"/>
        <end position="266"/>
    </location>
</feature>
<evidence type="ECO:0000313" key="4">
    <source>
        <dbReference type="Proteomes" id="UP000197468"/>
    </source>
</evidence>
<dbReference type="PANTHER" id="PTHR35936">
    <property type="entry name" value="MEMBRANE-BOUND LYTIC MUREIN TRANSGLYCOSYLASE F"/>
    <property type="match status" value="1"/>
</dbReference>
<sequence>MKGRVQEPHRRHLQFAIRLAPMTTRRDCLRRLVAALPVLPTVARAADTPVRLVATEFPPYTGSTLPGGGIACEITRAALRQAGQSMTLSFRPWARALLEFQRGEHDGVIGTWRSAERERTMLFPPPLGILNQVGFMCRADHRIRVDDMSALRGQRIGVVNGYANPERFEAAKLPVETAVDDLANLRKLLAGRVDLALIDKGVGAHLLETQLREGAGKLVWVEPAISELPLYTVFSRTRPEGERFAAAFARGVGDLHSNGRLAALLQQGARWQ</sequence>
<dbReference type="InterPro" id="IPR001638">
    <property type="entry name" value="Solute-binding_3/MltF_N"/>
</dbReference>